<feature type="domain" description="Virulence-associated protein E-like" evidence="1">
    <location>
        <begin position="484"/>
        <end position="701"/>
    </location>
</feature>
<dbReference type="InterPro" id="IPR027417">
    <property type="entry name" value="P-loop_NTPase"/>
</dbReference>
<proteinExistence type="predicted"/>
<dbReference type="InterPro" id="IPR007936">
    <property type="entry name" value="VapE-like_dom"/>
</dbReference>
<accession>A0ABN6Z7M9</accession>
<evidence type="ECO:0000313" key="3">
    <source>
        <dbReference type="Proteomes" id="UP001496674"/>
    </source>
</evidence>
<dbReference type="SUPFAM" id="SSF52540">
    <property type="entry name" value="P-loop containing nucleoside triphosphate hydrolases"/>
    <property type="match status" value="1"/>
</dbReference>
<gene>
    <name evidence="2" type="ORF">BSYN_03890</name>
</gene>
<organism evidence="2 3">
    <name type="scientific">Bacteroides sedimenti</name>
    <dbReference type="NCBI Taxonomy" id="2136147"/>
    <lineage>
        <taxon>Bacteria</taxon>
        <taxon>Pseudomonadati</taxon>
        <taxon>Bacteroidota</taxon>
        <taxon>Bacteroidia</taxon>
        <taxon>Bacteroidales</taxon>
        <taxon>Bacteroidaceae</taxon>
        <taxon>Bacteroides</taxon>
    </lineage>
</organism>
<reference evidence="2 3" key="1">
    <citation type="submission" date="2023-04" db="EMBL/GenBank/DDBJ databases">
        <title>Draft genome sequence of acteroides sedimenti strain YN3PY1.</title>
        <authorList>
            <person name="Yoshida N."/>
        </authorList>
    </citation>
    <scope>NUCLEOTIDE SEQUENCE [LARGE SCALE GENOMIC DNA]</scope>
    <source>
        <strain evidence="2 3">YN3PY1</strain>
    </source>
</reference>
<dbReference type="EMBL" id="AP028055">
    <property type="protein sequence ID" value="BEG98124.1"/>
    <property type="molecule type" value="Genomic_DNA"/>
</dbReference>
<protein>
    <recommendedName>
        <fullName evidence="1">Virulence-associated protein E-like domain-containing protein</fullName>
    </recommendedName>
</protein>
<dbReference type="PANTHER" id="PTHR34985">
    <property type="entry name" value="SLR0554 PROTEIN"/>
    <property type="match status" value="1"/>
</dbReference>
<dbReference type="Proteomes" id="UP001496674">
    <property type="component" value="Chromosome"/>
</dbReference>
<keyword evidence="3" id="KW-1185">Reference proteome</keyword>
<dbReference type="PANTHER" id="PTHR34985:SF1">
    <property type="entry name" value="SLR0554 PROTEIN"/>
    <property type="match status" value="1"/>
</dbReference>
<dbReference type="Pfam" id="PF05272">
    <property type="entry name" value="VapE-like_dom"/>
    <property type="match status" value="1"/>
</dbReference>
<evidence type="ECO:0000259" key="1">
    <source>
        <dbReference type="Pfam" id="PF05272"/>
    </source>
</evidence>
<evidence type="ECO:0000313" key="2">
    <source>
        <dbReference type="EMBL" id="BEG98124.1"/>
    </source>
</evidence>
<name>A0ABN6Z7M9_9BACE</name>
<sequence>MNKDISKIRYDTELAIAVGKSRKDTNWKNKRVRWKALLEKLSKEHRTHESSKEYKSASRDRKAEIKDVGGFVAGYIKEGRRKSENIVSRSALTLDIDYATEDLWETVKDFFPFASCVYSTHSHTPESPRLRLIIPLSREVSPEEYEAVARKVAGDIGIDAFDDTTFEPARLMYWQSTPDDGEYIFDYNDAPILDPDKELSRYRDWTDRSQWPVSSRVGKVLEKERKKLGDPREKSGVIGAFNRAYDIHEAISTFLRDIYEPCDISPDRYTYTGGSTSGGLVTYDDSYACSHHSTDPCCGRTLNAFDLVRVHMFGELDDKDKDTIPVNKLPSFKAMEGFAAKDEKVKRAILEANSQEVSADFSEPIDPDDELDSDEALDLLAKELEYDGRGQILQTINNAAAILKYDPLLRGTFAYNEFDAREVALRDLPWRKVNKSNRSLVDSDDSQLRQYIEKYYKIMSKSVIQDALQNTVTNNRFNPVKDYLDSLVWDGTPRIENLLIEFLGAEDTPYTRAVMRKVMIAAVARIYEPGKKFDNVLTLVGSQGVGKSTFVRMLGKDWYSDSFNSIQGREAYESIQGVWIMEMGELAGLRKVEMETVKHFLSKCDDRYRVAYGRRTQTFKRQCVFIGTTNDYDFLKDPTGNRRFWPVEVGITIPNRRPWEIKPEEVDSFWAEAVEYYLAGEELNLTGELEEMAIIQQEQHTEQNAHAAKINEYLDKLLPENWDELDLVDKRMHLAGGELVPQGTVRRDRVTVMEIWEEYFNQPGANLDPMKNREIRNIMRQNKSWESFRFRVGGELERGYRRVV</sequence>
<dbReference type="RefSeq" id="WP_353332807.1">
    <property type="nucleotide sequence ID" value="NZ_AP028055.1"/>
</dbReference>